<keyword evidence="4" id="KW-1185">Reference proteome</keyword>
<dbReference type="AlphaFoldDB" id="A0A931FYY7"/>
<keyword evidence="2" id="KW-0812">Transmembrane</keyword>
<feature type="compositionally biased region" description="Low complexity" evidence="1">
    <location>
        <begin position="59"/>
        <end position="74"/>
    </location>
</feature>
<organism evidence="3 4">
    <name type="scientific">Actinoplanes aureus</name>
    <dbReference type="NCBI Taxonomy" id="2792083"/>
    <lineage>
        <taxon>Bacteria</taxon>
        <taxon>Bacillati</taxon>
        <taxon>Actinomycetota</taxon>
        <taxon>Actinomycetes</taxon>
        <taxon>Micromonosporales</taxon>
        <taxon>Micromonosporaceae</taxon>
        <taxon>Actinoplanes</taxon>
    </lineage>
</organism>
<accession>A0A931FYY7</accession>
<sequence>MEPGQERDPRRERDHARLNIWVTFAGTVLAALIGGIFALIAAGDEDKPSATPTPTRQSTVAPPAVATTTAAPSPVAPAGAAVRWSGTVVAQDFGLADAVDLDQRPPRSMDDTGRKADLSVGSLDATEADVGKAAFGVSAVARWTGDGTPELAECRDAAAGGIDKVKGVTTGEVLCLRTSDERIARLAVGKSIRGRAPSPSRPSSGSDRLRRPHNIWTDPIAAVPVTRTGRSGGRTGTNTCRQDHLCRGRL</sequence>
<gene>
    <name evidence="3" type="ORF">I4J89_13150</name>
</gene>
<protein>
    <submittedName>
        <fullName evidence="3">Uncharacterized protein</fullName>
    </submittedName>
</protein>
<keyword evidence="2" id="KW-0472">Membrane</keyword>
<feature type="region of interest" description="Disordered" evidence="1">
    <location>
        <begin position="46"/>
        <end position="74"/>
    </location>
</feature>
<dbReference type="EMBL" id="JADQTO010000005">
    <property type="protein sequence ID" value="MBG0562411.1"/>
    <property type="molecule type" value="Genomic_DNA"/>
</dbReference>
<dbReference type="RefSeq" id="WP_196414190.1">
    <property type="nucleotide sequence ID" value="NZ_JADQTO010000005.1"/>
</dbReference>
<keyword evidence="2" id="KW-1133">Transmembrane helix</keyword>
<evidence type="ECO:0000256" key="1">
    <source>
        <dbReference type="SAM" id="MobiDB-lite"/>
    </source>
</evidence>
<dbReference type="Proteomes" id="UP000598146">
    <property type="component" value="Unassembled WGS sequence"/>
</dbReference>
<comment type="caution">
    <text evidence="3">The sequence shown here is derived from an EMBL/GenBank/DDBJ whole genome shotgun (WGS) entry which is preliminary data.</text>
</comment>
<reference evidence="3" key="1">
    <citation type="submission" date="2020-11" db="EMBL/GenBank/DDBJ databases">
        <title>Isolation and identification of active actinomycetes.</title>
        <authorList>
            <person name="Sun X."/>
        </authorList>
    </citation>
    <scope>NUCLEOTIDE SEQUENCE</scope>
    <source>
        <strain evidence="3">NEAU-A11</strain>
    </source>
</reference>
<evidence type="ECO:0000256" key="2">
    <source>
        <dbReference type="SAM" id="Phobius"/>
    </source>
</evidence>
<name>A0A931FYY7_9ACTN</name>
<evidence type="ECO:0000313" key="4">
    <source>
        <dbReference type="Proteomes" id="UP000598146"/>
    </source>
</evidence>
<evidence type="ECO:0000313" key="3">
    <source>
        <dbReference type="EMBL" id="MBG0562411.1"/>
    </source>
</evidence>
<feature type="compositionally biased region" description="Low complexity" evidence="1">
    <location>
        <begin position="194"/>
        <end position="206"/>
    </location>
</feature>
<proteinExistence type="predicted"/>
<feature type="region of interest" description="Disordered" evidence="1">
    <location>
        <begin position="189"/>
        <end position="219"/>
    </location>
</feature>
<feature type="transmembrane region" description="Helical" evidence="2">
    <location>
        <begin position="20"/>
        <end position="42"/>
    </location>
</feature>